<dbReference type="RefSeq" id="WP_109822320.1">
    <property type="nucleotide sequence ID" value="NZ_QGKL01000014.1"/>
</dbReference>
<comment type="cofactor">
    <cofactor evidence="1 11">
        <name>Zn(2+)</name>
        <dbReference type="ChEBI" id="CHEBI:29105"/>
    </cofactor>
</comment>
<sequence length="456" mass="49630">MNIIITIAAFLATIGLLVAVHEFGHYWVARKLGVKVLRFSIGFGKRIWTKNGKDEDKVEYALSLIPLGGYVKMLDEREGDVDPSERHRAFNVQPVWKRFAIVLAGPLFNFIFAIFAFSVTYMVGIDSVRPYLGDPLPNTAAASSGFVSGEKIVGINGTEVETVNQVRLNLLQSYLSDKKISVETEQGDGVKATRVLDLTAVDLLEEENDHFRTIGFNLETAENIPVVTEVMAGSAAELVGLQAEDRIVALDGVKVVSTRAFSEYVSQRADKTISLGVLRDGNQITVDITPKPSERDGKTVGLIGIAMAYEITGDAKEKLLFTRHASLGEALKMGAVETWDLSIMTLRVMGRLITGEASIKNISGPITIANYAGKSAVIGFSVFMSFLAIVSLSLGVLNLLPVPMLDGGHLMYYLIEIVKGSPVSEKFEMMGQRVGMAMVGVLMVLAIYNDITRLVS</sequence>
<feature type="transmembrane region" description="Helical" evidence="11">
    <location>
        <begin position="99"/>
        <end position="123"/>
    </location>
</feature>
<dbReference type="Gene3D" id="2.30.42.10">
    <property type="match status" value="2"/>
</dbReference>
<keyword evidence="11" id="KW-0479">Metal-binding</keyword>
<dbReference type="CDD" id="cd23081">
    <property type="entry name" value="cpPDZ_EcRseP-like"/>
    <property type="match status" value="1"/>
</dbReference>
<dbReference type="EMBL" id="QGKL01000014">
    <property type="protein sequence ID" value="PWQ98106.1"/>
    <property type="molecule type" value="Genomic_DNA"/>
</dbReference>
<dbReference type="PROSITE" id="PS50106">
    <property type="entry name" value="PDZ"/>
    <property type="match status" value="1"/>
</dbReference>
<dbReference type="CDD" id="cd06163">
    <property type="entry name" value="S2P-M50_PDZ_RseP-like"/>
    <property type="match status" value="2"/>
</dbReference>
<dbReference type="AlphaFoldDB" id="A0A317CHR3"/>
<feature type="transmembrane region" description="Helical" evidence="11">
    <location>
        <begin position="430"/>
        <end position="448"/>
    </location>
</feature>
<dbReference type="GO" id="GO:0016020">
    <property type="term" value="C:membrane"/>
    <property type="evidence" value="ECO:0007669"/>
    <property type="project" value="UniProtKB-SubCell"/>
</dbReference>
<evidence type="ECO:0000256" key="11">
    <source>
        <dbReference type="RuleBase" id="RU362031"/>
    </source>
</evidence>
<keyword evidence="6 11" id="KW-0378">Hydrolase</keyword>
<protein>
    <recommendedName>
        <fullName evidence="11">Zinc metalloprotease</fullName>
        <ecNumber evidence="11">3.4.24.-</ecNumber>
    </recommendedName>
</protein>
<dbReference type="OrthoDB" id="9782003at2"/>
<dbReference type="SMART" id="SM00228">
    <property type="entry name" value="PDZ"/>
    <property type="match status" value="2"/>
</dbReference>
<dbReference type="NCBIfam" id="TIGR00054">
    <property type="entry name" value="RIP metalloprotease RseP"/>
    <property type="match status" value="1"/>
</dbReference>
<comment type="subcellular location">
    <subcellularLocation>
        <location evidence="2">Membrane</location>
        <topology evidence="2">Multi-pass membrane protein</topology>
    </subcellularLocation>
</comment>
<keyword evidence="7 11" id="KW-0862">Zinc</keyword>
<gene>
    <name evidence="13" type="primary">rseP</name>
    <name evidence="13" type="ORF">DKT75_04915</name>
</gene>
<evidence type="ECO:0000256" key="1">
    <source>
        <dbReference type="ARBA" id="ARBA00001947"/>
    </source>
</evidence>
<evidence type="ECO:0000259" key="12">
    <source>
        <dbReference type="PROSITE" id="PS50106"/>
    </source>
</evidence>
<comment type="caution">
    <text evidence="13">The sequence shown here is derived from an EMBL/GenBank/DDBJ whole genome shotgun (WGS) entry which is preliminary data.</text>
</comment>
<evidence type="ECO:0000256" key="5">
    <source>
        <dbReference type="ARBA" id="ARBA00022692"/>
    </source>
</evidence>
<comment type="similarity">
    <text evidence="3 11">Belongs to the peptidase M50B family.</text>
</comment>
<feature type="domain" description="PDZ" evidence="12">
    <location>
        <begin position="200"/>
        <end position="281"/>
    </location>
</feature>
<evidence type="ECO:0000256" key="8">
    <source>
        <dbReference type="ARBA" id="ARBA00022989"/>
    </source>
</evidence>
<dbReference type="InterPro" id="IPR004387">
    <property type="entry name" value="Pept_M50_Zn"/>
</dbReference>
<evidence type="ECO:0000256" key="2">
    <source>
        <dbReference type="ARBA" id="ARBA00004141"/>
    </source>
</evidence>
<evidence type="ECO:0000313" key="14">
    <source>
        <dbReference type="Proteomes" id="UP000245506"/>
    </source>
</evidence>
<dbReference type="GO" id="GO:0046872">
    <property type="term" value="F:metal ion binding"/>
    <property type="evidence" value="ECO:0007669"/>
    <property type="project" value="UniProtKB-KW"/>
</dbReference>
<evidence type="ECO:0000256" key="10">
    <source>
        <dbReference type="ARBA" id="ARBA00023136"/>
    </source>
</evidence>
<keyword evidence="9 11" id="KW-0482">Metalloprotease</keyword>
<evidence type="ECO:0000256" key="3">
    <source>
        <dbReference type="ARBA" id="ARBA00007931"/>
    </source>
</evidence>
<keyword evidence="4 13" id="KW-0645">Protease</keyword>
<name>A0A317CHR3_9GAMM</name>
<dbReference type="InterPro" id="IPR001478">
    <property type="entry name" value="PDZ"/>
</dbReference>
<dbReference type="GO" id="GO:0006508">
    <property type="term" value="P:proteolysis"/>
    <property type="evidence" value="ECO:0007669"/>
    <property type="project" value="UniProtKB-KW"/>
</dbReference>
<evidence type="ECO:0000256" key="7">
    <source>
        <dbReference type="ARBA" id="ARBA00022833"/>
    </source>
</evidence>
<accession>A0A317CHR3</accession>
<dbReference type="InterPro" id="IPR041489">
    <property type="entry name" value="PDZ_6"/>
</dbReference>
<proteinExistence type="inferred from homology"/>
<keyword evidence="14" id="KW-1185">Reference proteome</keyword>
<dbReference type="EC" id="3.4.24.-" evidence="11"/>
<dbReference type="GO" id="GO:0004222">
    <property type="term" value="F:metalloendopeptidase activity"/>
    <property type="evidence" value="ECO:0007669"/>
    <property type="project" value="InterPro"/>
</dbReference>
<evidence type="ECO:0000256" key="4">
    <source>
        <dbReference type="ARBA" id="ARBA00022670"/>
    </source>
</evidence>
<dbReference type="PANTHER" id="PTHR42837:SF2">
    <property type="entry name" value="MEMBRANE METALLOPROTEASE ARASP2, CHLOROPLASTIC-RELATED"/>
    <property type="match status" value="1"/>
</dbReference>
<keyword evidence="5 11" id="KW-0812">Transmembrane</keyword>
<dbReference type="InterPro" id="IPR036034">
    <property type="entry name" value="PDZ_sf"/>
</dbReference>
<organism evidence="13 14">
    <name type="scientific">Leucothrix arctica</name>
    <dbReference type="NCBI Taxonomy" id="1481894"/>
    <lineage>
        <taxon>Bacteria</taxon>
        <taxon>Pseudomonadati</taxon>
        <taxon>Pseudomonadota</taxon>
        <taxon>Gammaproteobacteria</taxon>
        <taxon>Thiotrichales</taxon>
        <taxon>Thiotrichaceae</taxon>
        <taxon>Leucothrix</taxon>
    </lineage>
</organism>
<dbReference type="InterPro" id="IPR008915">
    <property type="entry name" value="Peptidase_M50"/>
</dbReference>
<dbReference type="SUPFAM" id="SSF50156">
    <property type="entry name" value="PDZ domain-like"/>
    <property type="match status" value="2"/>
</dbReference>
<reference evidence="13 14" key="1">
    <citation type="submission" date="2018-05" db="EMBL/GenBank/DDBJ databases">
        <title>Leucothrix arctica sp. nov., isolated from Arctic seawater.</title>
        <authorList>
            <person name="Choi A."/>
            <person name="Baek K."/>
        </authorList>
    </citation>
    <scope>NUCLEOTIDE SEQUENCE [LARGE SCALE GENOMIC DNA]</scope>
    <source>
        <strain evidence="13 14">IMCC9719</strain>
    </source>
</reference>
<dbReference type="Pfam" id="PF17820">
    <property type="entry name" value="PDZ_6"/>
    <property type="match status" value="1"/>
</dbReference>
<feature type="transmembrane region" description="Helical" evidence="11">
    <location>
        <begin position="376"/>
        <end position="400"/>
    </location>
</feature>
<evidence type="ECO:0000313" key="13">
    <source>
        <dbReference type="EMBL" id="PWQ98106.1"/>
    </source>
</evidence>
<dbReference type="PANTHER" id="PTHR42837">
    <property type="entry name" value="REGULATOR OF SIGMA-E PROTEASE RSEP"/>
    <property type="match status" value="1"/>
</dbReference>
<dbReference type="Pfam" id="PF02163">
    <property type="entry name" value="Peptidase_M50"/>
    <property type="match status" value="1"/>
</dbReference>
<keyword evidence="10 11" id="KW-0472">Membrane</keyword>
<keyword evidence="8 11" id="KW-1133">Transmembrane helix</keyword>
<dbReference type="Proteomes" id="UP000245506">
    <property type="component" value="Unassembled WGS sequence"/>
</dbReference>
<evidence type="ECO:0000256" key="9">
    <source>
        <dbReference type="ARBA" id="ARBA00023049"/>
    </source>
</evidence>
<evidence type="ECO:0000256" key="6">
    <source>
        <dbReference type="ARBA" id="ARBA00022801"/>
    </source>
</evidence>